<dbReference type="AlphaFoldDB" id="A0A381UDQ3"/>
<evidence type="ECO:0000313" key="1">
    <source>
        <dbReference type="EMBL" id="SVA26280.1"/>
    </source>
</evidence>
<evidence type="ECO:0008006" key="2">
    <source>
        <dbReference type="Google" id="ProtNLM"/>
    </source>
</evidence>
<name>A0A381UDQ3_9ZZZZ</name>
<reference evidence="1" key="1">
    <citation type="submission" date="2018-05" db="EMBL/GenBank/DDBJ databases">
        <authorList>
            <person name="Lanie J.A."/>
            <person name="Ng W.-L."/>
            <person name="Kazmierczak K.M."/>
            <person name="Andrzejewski T.M."/>
            <person name="Davidsen T.M."/>
            <person name="Wayne K.J."/>
            <person name="Tettelin H."/>
            <person name="Glass J.I."/>
            <person name="Rusch D."/>
            <person name="Podicherti R."/>
            <person name="Tsui H.-C.T."/>
            <person name="Winkler M.E."/>
        </authorList>
    </citation>
    <scope>NUCLEOTIDE SEQUENCE</scope>
</reference>
<organism evidence="1">
    <name type="scientific">marine metagenome</name>
    <dbReference type="NCBI Taxonomy" id="408172"/>
    <lineage>
        <taxon>unclassified sequences</taxon>
        <taxon>metagenomes</taxon>
        <taxon>ecological metagenomes</taxon>
    </lineage>
</organism>
<protein>
    <recommendedName>
        <fullName evidence="2">Outer membrane protein beta-barrel domain-containing protein</fullName>
    </recommendedName>
</protein>
<dbReference type="EMBL" id="UINC01006230">
    <property type="protein sequence ID" value="SVA26280.1"/>
    <property type="molecule type" value="Genomic_DNA"/>
</dbReference>
<proteinExistence type="predicted"/>
<sequence>MRKIKILILSALFILPSTVFGIIGFGLNFIQDGTKLGGSVNVEGSGLASATVESFEMGALPLGLGGYFFIDLAGWAVELEANAVGGEYEFEFKNAFSEMPRVPFVWGRGSTAITIKKNIADFSIPLLAKTALSVGVGTNTHSSTPRASVSMVMELLDIDSPEDLVNAEFTPAVLEDQLITYLEENLIEASGIHAQLGLRFKVLIADAHLNFRYNIAEDVYDGSDSFTEIQFKLGIGF</sequence>
<gene>
    <name evidence="1" type="ORF">METZ01_LOCUS79134</name>
</gene>
<accession>A0A381UDQ3</accession>